<dbReference type="EMBL" id="NBNE01005777">
    <property type="protein sequence ID" value="OWZ03025.1"/>
    <property type="molecule type" value="Genomic_DNA"/>
</dbReference>
<proteinExistence type="predicted"/>
<dbReference type="Proteomes" id="UP000198211">
    <property type="component" value="Unassembled WGS sequence"/>
</dbReference>
<gene>
    <name evidence="2" type="ORF">PHMEG_00025315</name>
</gene>
<evidence type="ECO:0000256" key="1">
    <source>
        <dbReference type="SAM" id="MobiDB-lite"/>
    </source>
</evidence>
<feature type="region of interest" description="Disordered" evidence="1">
    <location>
        <begin position="18"/>
        <end position="97"/>
    </location>
</feature>
<comment type="caution">
    <text evidence="2">The sequence shown here is derived from an EMBL/GenBank/DDBJ whole genome shotgun (WGS) entry which is preliminary data.</text>
</comment>
<dbReference type="AlphaFoldDB" id="A0A225VCB6"/>
<evidence type="ECO:0000313" key="2">
    <source>
        <dbReference type="EMBL" id="OWZ03025.1"/>
    </source>
</evidence>
<reference evidence="3" key="1">
    <citation type="submission" date="2017-03" db="EMBL/GenBank/DDBJ databases">
        <title>Phytopthora megakarya and P. palmivora, two closely related causual agents of cacao black pod achieved similar genome size and gene model numbers by different mechanisms.</title>
        <authorList>
            <person name="Ali S."/>
            <person name="Shao J."/>
            <person name="Larry D.J."/>
            <person name="Kronmiller B."/>
            <person name="Shen D."/>
            <person name="Strem M.D."/>
            <person name="Melnick R.L."/>
            <person name="Guiltinan M.J."/>
            <person name="Tyler B.M."/>
            <person name="Meinhardt L.W."/>
            <person name="Bailey B.A."/>
        </authorList>
    </citation>
    <scope>NUCLEOTIDE SEQUENCE [LARGE SCALE GENOMIC DNA]</scope>
    <source>
        <strain evidence="3">zdho120</strain>
    </source>
</reference>
<dbReference type="OrthoDB" id="93877at2759"/>
<organism evidence="2 3">
    <name type="scientific">Phytophthora megakarya</name>
    <dbReference type="NCBI Taxonomy" id="4795"/>
    <lineage>
        <taxon>Eukaryota</taxon>
        <taxon>Sar</taxon>
        <taxon>Stramenopiles</taxon>
        <taxon>Oomycota</taxon>
        <taxon>Peronosporomycetes</taxon>
        <taxon>Peronosporales</taxon>
        <taxon>Peronosporaceae</taxon>
        <taxon>Phytophthora</taxon>
    </lineage>
</organism>
<sequence>MYIDGSANELDRQLAISKFPSSYPREKSAEQWFPTLQTKRGAPKDAASTKPAATKKARVSSTSKGAVAAKSPTTKKASDTSLEEVRAPGEGESSPAAEQNEVLIKQEKGAQVSVVANPHIESDPVKPAQPTYLSPVERYQKMRQEQDLMREVVTSVKGLHDYIKANDISQPSVRAQLEAKGNVVWTSSHIVKTGELARIHIADLDAPEPLEEMRKCFRDAYQNDGFTIDQLLITVAVFGCTAATPGIPPDGAIVNITNPSKVNLFMGQACQLNVRLANLSFDA</sequence>
<keyword evidence="3" id="KW-1185">Reference proteome</keyword>
<evidence type="ECO:0000313" key="3">
    <source>
        <dbReference type="Proteomes" id="UP000198211"/>
    </source>
</evidence>
<name>A0A225VCB6_9STRA</name>
<protein>
    <submittedName>
        <fullName evidence="2">Uncharacterized protein</fullName>
    </submittedName>
</protein>
<accession>A0A225VCB6</accession>